<gene>
    <name evidence="2" type="primary">hypC</name>
    <name evidence="3" type="ORF">DR78_865</name>
    <name evidence="2" type="ORF">LA55_2060</name>
</gene>
<reference evidence="2 5" key="2">
    <citation type="journal article" date="2015" name="Genome Announc.">
        <title>Genome sequencing of 18 francisella strains to aid in assay development and testing.</title>
        <authorList>
            <person name="Johnson S.L."/>
            <person name="Daligault H.E."/>
            <person name="Davenport K.W."/>
            <person name="Coyne S.R."/>
            <person name="Frey K.G."/>
            <person name="Koroleva G.I."/>
            <person name="Broomall S.M."/>
            <person name="Bishop-Lilly K.A."/>
            <person name="Bruce D.C."/>
            <person name="Chertkov O."/>
            <person name="Freitas T."/>
            <person name="Jaissle J."/>
            <person name="Ladner J.T."/>
            <person name="Rosenzweig C.N."/>
            <person name="Gibbons H.S."/>
            <person name="Palacios G.F."/>
            <person name="Redden C.L."/>
            <person name="Xu Y."/>
            <person name="Minogue T.D."/>
            <person name="Chain P.S."/>
        </authorList>
    </citation>
    <scope>NUCLEOTIDE SEQUENCE [LARGE SCALE GENOMIC DNA]</scope>
    <source>
        <strain evidence="2 5">GA01-2794</strain>
    </source>
</reference>
<dbReference type="OMA" id="MCLAIPC"/>
<dbReference type="RefSeq" id="WP_012280238.1">
    <property type="nucleotide sequence ID" value="NZ_CP009343.1"/>
</dbReference>
<reference evidence="3 4" key="1">
    <citation type="submission" date="2014-04" db="EMBL/GenBank/DDBJ databases">
        <authorList>
            <person name="Bishop-Lilly K.A."/>
            <person name="Broomall S.M."/>
            <person name="Chain P.S."/>
            <person name="Chertkov O."/>
            <person name="Coyne S.R."/>
            <person name="Daligault H.E."/>
            <person name="Davenport K.W."/>
            <person name="Erkkila T."/>
            <person name="Frey K.G."/>
            <person name="Gibbons H.S."/>
            <person name="Gu W."/>
            <person name="Jaissle J."/>
            <person name="Johnson S.L."/>
            <person name="Koroleva G.I."/>
            <person name="Ladner J.T."/>
            <person name="Lo C.-C."/>
            <person name="Minogue T.D."/>
            <person name="Munk C."/>
            <person name="Palacios G.F."/>
            <person name="Redden C.L."/>
            <person name="Rosenzweig C.N."/>
            <person name="Scholz M.B."/>
            <person name="Teshima H."/>
            <person name="Xu Y."/>
        </authorList>
    </citation>
    <scope>NUCLEOTIDE SEQUENCE [LARGE SCALE GENOMIC DNA]</scope>
    <source>
        <strain evidence="3 4">FAJ</strain>
    </source>
</reference>
<dbReference type="Proteomes" id="UP000031830">
    <property type="component" value="Chromosome"/>
</dbReference>
<dbReference type="PATRIC" id="fig|28110.15.peg.1603"/>
<dbReference type="Proteomes" id="UP000029117">
    <property type="component" value="Unassembled WGS sequence"/>
</dbReference>
<dbReference type="GO" id="GO:0051604">
    <property type="term" value="P:protein maturation"/>
    <property type="evidence" value="ECO:0007669"/>
    <property type="project" value="TreeGrafter"/>
</dbReference>
<proteinExistence type="inferred from homology"/>
<dbReference type="PANTHER" id="PTHR35177:SF2">
    <property type="entry name" value="HYDROGENASE MATURATION FACTOR HYBG"/>
    <property type="match status" value="1"/>
</dbReference>
<dbReference type="InterPro" id="IPR001109">
    <property type="entry name" value="Hydrogenase_HupF/HypC"/>
</dbReference>
<protein>
    <submittedName>
        <fullName evidence="2">Hydrogenase assembly chaperone HypC/HupF</fullName>
    </submittedName>
</protein>
<accession>A0A080QCM5</accession>
<evidence type="ECO:0000256" key="1">
    <source>
        <dbReference type="ARBA" id="ARBA00006018"/>
    </source>
</evidence>
<evidence type="ECO:0000313" key="3">
    <source>
        <dbReference type="EMBL" id="KFJ42422.1"/>
    </source>
</evidence>
<evidence type="ECO:0000313" key="5">
    <source>
        <dbReference type="Proteomes" id="UP000031830"/>
    </source>
</evidence>
<dbReference type="KEGG" id="fpi:BF30_1028"/>
<evidence type="ECO:0000313" key="4">
    <source>
        <dbReference type="Proteomes" id="UP000029117"/>
    </source>
</evidence>
<dbReference type="EMBL" id="CP009440">
    <property type="protein sequence ID" value="AJI52436.1"/>
    <property type="molecule type" value="Genomic_DNA"/>
</dbReference>
<dbReference type="KEGG" id="fpj:LA02_415"/>
<dbReference type="OrthoDB" id="9806017at2"/>
<dbReference type="KEGG" id="fpx:KU46_527"/>
<dbReference type="STRING" id="28110.KU46_527"/>
<dbReference type="GO" id="GO:0005506">
    <property type="term" value="F:iron ion binding"/>
    <property type="evidence" value="ECO:0007669"/>
    <property type="project" value="TreeGrafter"/>
</dbReference>
<dbReference type="NCBIfam" id="TIGR00074">
    <property type="entry name" value="hypC_hupF"/>
    <property type="match status" value="1"/>
</dbReference>
<dbReference type="AlphaFoldDB" id="A0A080QCM5"/>
<dbReference type="EMBL" id="JOUE01000006">
    <property type="protein sequence ID" value="KFJ42422.1"/>
    <property type="molecule type" value="Genomic_DNA"/>
</dbReference>
<dbReference type="Gene3D" id="2.30.30.140">
    <property type="match status" value="1"/>
</dbReference>
<sequence length="71" mass="7784">MCLAIPAEIVEIKEDNQAIVNVGGVKKNISLALLRDEVLIGDFVIIHVGFALSKLDKEMAHQTLEDLKSII</sequence>
<dbReference type="Pfam" id="PF01455">
    <property type="entry name" value="HupF_HypC"/>
    <property type="match status" value="1"/>
</dbReference>
<dbReference type="SUPFAM" id="SSF159127">
    <property type="entry name" value="HupF/HypC-like"/>
    <property type="match status" value="1"/>
</dbReference>
<comment type="similarity">
    <text evidence="1">Belongs to the HupF/HypC family.</text>
</comment>
<dbReference type="KEGG" id="fpz:LA55_2060"/>
<evidence type="ECO:0000313" key="2">
    <source>
        <dbReference type="EMBL" id="AJI52436.1"/>
    </source>
</evidence>
<dbReference type="PRINTS" id="PR00445">
    <property type="entry name" value="HUPFHYPC"/>
</dbReference>
<name>A0A080QCM5_9GAMM</name>
<organism evidence="2 5">
    <name type="scientific">Francisella philomiragia</name>
    <dbReference type="NCBI Taxonomy" id="28110"/>
    <lineage>
        <taxon>Bacteria</taxon>
        <taxon>Pseudomonadati</taxon>
        <taxon>Pseudomonadota</taxon>
        <taxon>Gammaproteobacteria</taxon>
        <taxon>Thiotrichales</taxon>
        <taxon>Francisellaceae</taxon>
        <taxon>Francisella</taxon>
    </lineage>
</organism>
<dbReference type="PANTHER" id="PTHR35177">
    <property type="entry name" value="HYDROGENASE MATURATION FACTOR HYBG"/>
    <property type="match status" value="1"/>
</dbReference>
<dbReference type="FunFam" id="2.30.30.140:FF:000022">
    <property type="entry name" value="Hydrogenase assembly chaperone HybG"/>
    <property type="match status" value="1"/>
</dbReference>
<dbReference type="GO" id="GO:1902670">
    <property type="term" value="F:carbon dioxide binding"/>
    <property type="evidence" value="ECO:0007669"/>
    <property type="project" value="TreeGrafter"/>
</dbReference>